<dbReference type="GO" id="GO:0005886">
    <property type="term" value="C:plasma membrane"/>
    <property type="evidence" value="ECO:0007669"/>
    <property type="project" value="TreeGrafter"/>
</dbReference>
<feature type="domain" description="Sodium/calcium exchanger membrane region" evidence="6">
    <location>
        <begin position="176"/>
        <end position="316"/>
    </location>
</feature>
<dbReference type="GO" id="GO:0006874">
    <property type="term" value="P:intracellular calcium ion homeostasis"/>
    <property type="evidence" value="ECO:0007669"/>
    <property type="project" value="TreeGrafter"/>
</dbReference>
<feature type="transmembrane region" description="Helical" evidence="5">
    <location>
        <begin position="128"/>
        <end position="147"/>
    </location>
</feature>
<feature type="transmembrane region" description="Helical" evidence="5">
    <location>
        <begin position="299"/>
        <end position="317"/>
    </location>
</feature>
<dbReference type="Pfam" id="PF01699">
    <property type="entry name" value="Na_Ca_ex"/>
    <property type="match status" value="2"/>
</dbReference>
<organism evidence="7 8">
    <name type="scientific">Pusillibacter faecalis</name>
    <dbReference type="NCBI Taxonomy" id="2714358"/>
    <lineage>
        <taxon>Bacteria</taxon>
        <taxon>Bacillati</taxon>
        <taxon>Bacillota</taxon>
        <taxon>Clostridia</taxon>
        <taxon>Eubacteriales</taxon>
        <taxon>Oscillospiraceae</taxon>
        <taxon>Pusillibacter</taxon>
    </lineage>
</organism>
<evidence type="ECO:0000313" key="7">
    <source>
        <dbReference type="EMBL" id="BCK84620.1"/>
    </source>
</evidence>
<evidence type="ECO:0000256" key="3">
    <source>
        <dbReference type="ARBA" id="ARBA00022989"/>
    </source>
</evidence>
<name>A0A810Q8V2_9FIRM</name>
<dbReference type="InterPro" id="IPR004481">
    <property type="entry name" value="K/Na/Ca-exchanger"/>
</dbReference>
<comment type="subcellular location">
    <subcellularLocation>
        <location evidence="1">Membrane</location>
        <topology evidence="1">Multi-pass membrane protein</topology>
    </subcellularLocation>
</comment>
<dbReference type="RefSeq" id="WP_213543241.1">
    <property type="nucleotide sequence ID" value="NZ_AP023420.1"/>
</dbReference>
<feature type="transmembrane region" description="Helical" evidence="5">
    <location>
        <begin position="273"/>
        <end position="293"/>
    </location>
</feature>
<dbReference type="PANTHER" id="PTHR10846:SF8">
    <property type="entry name" value="INNER MEMBRANE PROTEIN YRBG"/>
    <property type="match status" value="1"/>
</dbReference>
<feature type="domain" description="Sodium/calcium exchanger membrane region" evidence="6">
    <location>
        <begin position="7"/>
        <end position="144"/>
    </location>
</feature>
<gene>
    <name evidence="7" type="ORF">MM59RIKEN_19390</name>
</gene>
<keyword evidence="4 5" id="KW-0472">Membrane</keyword>
<protein>
    <submittedName>
        <fullName evidence="7">Sodium:calcium antiporter</fullName>
    </submittedName>
</protein>
<dbReference type="PANTHER" id="PTHR10846">
    <property type="entry name" value="SODIUM/POTASSIUM/CALCIUM EXCHANGER"/>
    <property type="match status" value="1"/>
</dbReference>
<dbReference type="Gene3D" id="1.20.1420.30">
    <property type="entry name" value="NCX, central ion-binding region"/>
    <property type="match status" value="1"/>
</dbReference>
<feature type="transmembrane region" description="Helical" evidence="5">
    <location>
        <begin position="175"/>
        <end position="193"/>
    </location>
</feature>
<evidence type="ECO:0000256" key="5">
    <source>
        <dbReference type="SAM" id="Phobius"/>
    </source>
</evidence>
<dbReference type="GO" id="GO:0005262">
    <property type="term" value="F:calcium channel activity"/>
    <property type="evidence" value="ECO:0007669"/>
    <property type="project" value="TreeGrafter"/>
</dbReference>
<keyword evidence="2 5" id="KW-0812">Transmembrane</keyword>
<evidence type="ECO:0000256" key="2">
    <source>
        <dbReference type="ARBA" id="ARBA00022692"/>
    </source>
</evidence>
<keyword evidence="8" id="KW-1185">Reference proteome</keyword>
<evidence type="ECO:0000256" key="1">
    <source>
        <dbReference type="ARBA" id="ARBA00004141"/>
    </source>
</evidence>
<dbReference type="Proteomes" id="UP000679848">
    <property type="component" value="Chromosome"/>
</dbReference>
<dbReference type="InterPro" id="IPR044880">
    <property type="entry name" value="NCX_ion-bd_dom_sf"/>
</dbReference>
<reference evidence="7" key="1">
    <citation type="submission" date="2020-09" db="EMBL/GenBank/DDBJ databases">
        <title>New species isolated from human feces.</title>
        <authorList>
            <person name="Kitahara M."/>
            <person name="Shigeno Y."/>
            <person name="Shime M."/>
            <person name="Matsumoto Y."/>
            <person name="Nakamura S."/>
            <person name="Motooka D."/>
            <person name="Fukuoka S."/>
            <person name="Nishikawa H."/>
            <person name="Benno Y."/>
        </authorList>
    </citation>
    <scope>NUCLEOTIDE SEQUENCE</scope>
    <source>
        <strain evidence="7">MM59</strain>
    </source>
</reference>
<feature type="transmembrane region" description="Helical" evidence="5">
    <location>
        <begin position="200"/>
        <end position="221"/>
    </location>
</feature>
<accession>A0A810Q8V2</accession>
<dbReference type="AlphaFoldDB" id="A0A810Q8V2"/>
<dbReference type="InterPro" id="IPR004837">
    <property type="entry name" value="NaCa_Exmemb"/>
</dbReference>
<feature type="transmembrane region" description="Helical" evidence="5">
    <location>
        <begin position="76"/>
        <end position="97"/>
    </location>
</feature>
<dbReference type="NCBIfam" id="TIGR00367">
    <property type="entry name" value="calcium/sodium antiporter"/>
    <property type="match status" value="1"/>
</dbReference>
<dbReference type="KEGG" id="pfaa:MM59RIKEN_19390"/>
<feature type="transmembrane region" description="Helical" evidence="5">
    <location>
        <begin position="44"/>
        <end position="64"/>
    </location>
</feature>
<sequence length="318" mass="33297">MSVWVTVLLFLVGLVLIIKGGDWFLSGAVWIAEATGVPRFIIGATIVSVATTLPELTVSVTGVLQNEVDMAVGNAVGSVTANLGLILGISVVCIPSVVHKQQFRLKALLMAASALLLFLLCRGGRLTVGPSLCLVAVFTVYLVSNLTDARTSMAENRTEIGRGRSVSRRQLAGKLTAFVVGIAAIVMGSQMLICYGSKIAILLGVPAGIIGVTMVAIGTSLPELVTTLTAISRREASMSVGNIIGANVIDLTMILPVCSAVSGGRLTLSRQTIGLDMPVCLGMCALAVLPPLIKGRFYRWQGVLMLAAYIVYVAALVR</sequence>
<feature type="transmembrane region" description="Helical" evidence="5">
    <location>
        <begin position="241"/>
        <end position="261"/>
    </location>
</feature>
<dbReference type="GO" id="GO:0008273">
    <property type="term" value="F:calcium, potassium:sodium antiporter activity"/>
    <property type="evidence" value="ECO:0007669"/>
    <property type="project" value="TreeGrafter"/>
</dbReference>
<keyword evidence="3 5" id="KW-1133">Transmembrane helix</keyword>
<evidence type="ECO:0000313" key="8">
    <source>
        <dbReference type="Proteomes" id="UP000679848"/>
    </source>
</evidence>
<proteinExistence type="predicted"/>
<dbReference type="EMBL" id="AP023420">
    <property type="protein sequence ID" value="BCK84620.1"/>
    <property type="molecule type" value="Genomic_DNA"/>
</dbReference>
<evidence type="ECO:0000259" key="6">
    <source>
        <dbReference type="Pfam" id="PF01699"/>
    </source>
</evidence>
<evidence type="ECO:0000256" key="4">
    <source>
        <dbReference type="ARBA" id="ARBA00023136"/>
    </source>
</evidence>